<name>A0A922MB68_SPOEX</name>
<dbReference type="Proteomes" id="UP000814243">
    <property type="component" value="Unassembled WGS sequence"/>
</dbReference>
<evidence type="ECO:0000256" key="1">
    <source>
        <dbReference type="SAM" id="SignalP"/>
    </source>
</evidence>
<dbReference type="EMBL" id="JACEFF010000655">
    <property type="protein sequence ID" value="KAH9633368.1"/>
    <property type="molecule type" value="Genomic_DNA"/>
</dbReference>
<accession>A0A922MB68</accession>
<reference evidence="2" key="1">
    <citation type="journal article" date="2021" name="G3 (Bethesda)">
        <title>Genome and transcriptome analysis of the beet armyworm Spodoptera exigua reveals targets for pest control. .</title>
        <authorList>
            <person name="Simon S."/>
            <person name="Breeschoten T."/>
            <person name="Jansen H.J."/>
            <person name="Dirks R.P."/>
            <person name="Schranz M.E."/>
            <person name="Ros V.I.D."/>
        </authorList>
    </citation>
    <scope>NUCLEOTIDE SEQUENCE</scope>
    <source>
        <strain evidence="2">TB_SE_WUR_2020</strain>
    </source>
</reference>
<gene>
    <name evidence="2" type="ORF">HF086_004082</name>
</gene>
<dbReference type="AlphaFoldDB" id="A0A922MB68"/>
<feature type="chain" id="PRO_5036884192" evidence="1">
    <location>
        <begin position="19"/>
        <end position="153"/>
    </location>
</feature>
<keyword evidence="1" id="KW-0732">Signal</keyword>
<evidence type="ECO:0000313" key="3">
    <source>
        <dbReference type="Proteomes" id="UP000814243"/>
    </source>
</evidence>
<proteinExistence type="predicted"/>
<feature type="signal peptide" evidence="1">
    <location>
        <begin position="1"/>
        <end position="18"/>
    </location>
</feature>
<comment type="caution">
    <text evidence="2">The sequence shown here is derived from an EMBL/GenBank/DDBJ whole genome shotgun (WGS) entry which is preliminary data.</text>
</comment>
<sequence length="153" mass="17341">MKTYVFLITFGFIQLVFCSHDINITDYESVSVCPIKFFRRKRAFTEYTRWRASQETTNEFLVKVLDEDLTTAAQTQQIVAVNIQPVTKGGERIIIGGAKVPPTTTTQTTTDAIKDYTRFIPAMSPVLIRVGDHFIAPIIRPNQPLPLLYENGL</sequence>
<organism evidence="2 3">
    <name type="scientific">Spodoptera exigua</name>
    <name type="common">Beet armyworm</name>
    <name type="synonym">Noctua fulgens</name>
    <dbReference type="NCBI Taxonomy" id="7107"/>
    <lineage>
        <taxon>Eukaryota</taxon>
        <taxon>Metazoa</taxon>
        <taxon>Ecdysozoa</taxon>
        <taxon>Arthropoda</taxon>
        <taxon>Hexapoda</taxon>
        <taxon>Insecta</taxon>
        <taxon>Pterygota</taxon>
        <taxon>Neoptera</taxon>
        <taxon>Endopterygota</taxon>
        <taxon>Lepidoptera</taxon>
        <taxon>Glossata</taxon>
        <taxon>Ditrysia</taxon>
        <taxon>Noctuoidea</taxon>
        <taxon>Noctuidae</taxon>
        <taxon>Amphipyrinae</taxon>
        <taxon>Spodoptera</taxon>
    </lineage>
</organism>
<protein>
    <submittedName>
        <fullName evidence="2">Uncharacterized protein</fullName>
    </submittedName>
</protein>
<evidence type="ECO:0000313" key="2">
    <source>
        <dbReference type="EMBL" id="KAH9633368.1"/>
    </source>
</evidence>